<evidence type="ECO:0000256" key="5">
    <source>
        <dbReference type="ARBA" id="ARBA00022737"/>
    </source>
</evidence>
<dbReference type="InterPro" id="IPR044677">
    <property type="entry name" value="SLC25A3/Pic2/Mir1-like"/>
</dbReference>
<evidence type="ECO:0000256" key="9">
    <source>
        <dbReference type="ARBA" id="ARBA00023136"/>
    </source>
</evidence>
<keyword evidence="8" id="KW-0496">Mitochondrion</keyword>
<dbReference type="SUPFAM" id="SSF103506">
    <property type="entry name" value="Mitochondrial carrier"/>
    <property type="match status" value="1"/>
</dbReference>
<keyword evidence="5" id="KW-0677">Repeat</keyword>
<evidence type="ECO:0000256" key="8">
    <source>
        <dbReference type="ARBA" id="ARBA00023128"/>
    </source>
</evidence>
<gene>
    <name evidence="12" type="ORF">RRF57_011368</name>
</gene>
<feature type="repeat" description="Solcar" evidence="10">
    <location>
        <begin position="249"/>
        <end position="333"/>
    </location>
</feature>
<evidence type="ECO:0000256" key="11">
    <source>
        <dbReference type="RuleBase" id="RU000488"/>
    </source>
</evidence>
<dbReference type="GO" id="GO:0005315">
    <property type="term" value="F:phosphate transmembrane transporter activity"/>
    <property type="evidence" value="ECO:0007669"/>
    <property type="project" value="InterPro"/>
</dbReference>
<keyword evidence="3 11" id="KW-0813">Transport</keyword>
<evidence type="ECO:0000256" key="1">
    <source>
        <dbReference type="ARBA" id="ARBA00004448"/>
    </source>
</evidence>
<keyword evidence="7" id="KW-1133">Transmembrane helix</keyword>
<evidence type="ECO:0000313" key="12">
    <source>
        <dbReference type="EMBL" id="KAK5635656.1"/>
    </source>
</evidence>
<evidence type="ECO:0000313" key="13">
    <source>
        <dbReference type="Proteomes" id="UP001305414"/>
    </source>
</evidence>
<dbReference type="PANTHER" id="PTHR45671">
    <property type="entry name" value="SOLUTE CARRIER FAMILY 25 (MITOCHONDRIAL CARRIER PHOSPHATE CARRIER), MEMBER 3, LIKE-RELATED-RELATED"/>
    <property type="match status" value="1"/>
</dbReference>
<accession>A0AAN7UZ55</accession>
<evidence type="ECO:0008006" key="14">
    <source>
        <dbReference type="Google" id="ProtNLM"/>
    </source>
</evidence>
<dbReference type="PRINTS" id="PR00926">
    <property type="entry name" value="MITOCARRIER"/>
</dbReference>
<evidence type="ECO:0000256" key="2">
    <source>
        <dbReference type="ARBA" id="ARBA00006375"/>
    </source>
</evidence>
<dbReference type="Pfam" id="PF00153">
    <property type="entry name" value="Mito_carr"/>
    <property type="match status" value="3"/>
</dbReference>
<comment type="subcellular location">
    <subcellularLocation>
        <location evidence="1">Mitochondrion inner membrane</location>
        <topology evidence="1">Multi-pass membrane protein</topology>
    </subcellularLocation>
</comment>
<feature type="repeat" description="Solcar" evidence="10">
    <location>
        <begin position="151"/>
        <end position="236"/>
    </location>
</feature>
<evidence type="ECO:0000256" key="6">
    <source>
        <dbReference type="ARBA" id="ARBA00022792"/>
    </source>
</evidence>
<evidence type="ECO:0000256" key="7">
    <source>
        <dbReference type="ARBA" id="ARBA00022989"/>
    </source>
</evidence>
<dbReference type="FunFam" id="1.50.40.10:FF:000024">
    <property type="entry name" value="MIR1p Mitochondrial phosphate carrier"/>
    <property type="match status" value="1"/>
</dbReference>
<sequence>MNAFVVATRKHLVLSSWTDRLGAADKPRPPYQPDNMFVTRAISLTNFVVATSALTFQVCVLYPWHKQLDEDFEALKKEHLRVLGAIKGPVESPGVEKHRGILGMLGGLGQSLSGHSPVSASSSSSLVATGEAQHLPKPSLVKSLNNSNDLALYSRYALAGAVCCSFTHAILTPIDIVKTRIQVNPLVYNHGIYGGLRQVVATEGTGALATGLGPTVLGYFLQGAFKFGGYEFFKTRAIDTFGYETACKNRYAIYLGSSAIAEIAGDIVLCPFEAVRIRLVSQPGFGVGLWDGFARLVREEGIQGLYSGLGPIMLKQVPYTMATFVVYENALEQIYKWVDKSTVSSAAVTGINLGSGLIAGVAATLVSQPADTVLSKINKSKAEAGEGTLRRLWKITRETGLRGSYAGIRARLVMVGGMSALQFAVYGDIKKAFGATGGIEIK</sequence>
<protein>
    <recommendedName>
        <fullName evidence="14">Mitochondrial phosphate carrier protein</fullName>
    </recommendedName>
</protein>
<evidence type="ECO:0000256" key="10">
    <source>
        <dbReference type="PROSITE-ProRule" id="PRU00282"/>
    </source>
</evidence>
<dbReference type="GO" id="GO:1990547">
    <property type="term" value="P:mitochondrial phosphate ion transmembrane transport"/>
    <property type="evidence" value="ECO:0007669"/>
    <property type="project" value="InterPro"/>
</dbReference>
<proteinExistence type="inferred from homology"/>
<name>A0AAN7UZ55_9PEZI</name>
<reference evidence="12 13" key="1">
    <citation type="submission" date="2023-10" db="EMBL/GenBank/DDBJ databases">
        <title>Draft genome sequence of Xylaria bambusicola isolate GMP-LS, the root and basal stem rot pathogen of sugarcane in Indonesia.</title>
        <authorList>
            <person name="Selvaraj P."/>
            <person name="Muralishankar V."/>
            <person name="Muruganantham S."/>
            <person name="Sp S."/>
            <person name="Haryani S."/>
            <person name="Lau K.J.X."/>
            <person name="Naqvi N.I."/>
        </authorList>
    </citation>
    <scope>NUCLEOTIDE SEQUENCE [LARGE SCALE GENOMIC DNA]</scope>
    <source>
        <strain evidence="12">GMP-LS</strain>
    </source>
</reference>
<dbReference type="InterPro" id="IPR002067">
    <property type="entry name" value="MCP"/>
</dbReference>
<dbReference type="InterPro" id="IPR018108">
    <property type="entry name" value="MCP_transmembrane"/>
</dbReference>
<dbReference type="PANTHER" id="PTHR45671:SF12">
    <property type="entry name" value="MITOCHONDRIAL PHOSPHATE CARRIER PROTEIN"/>
    <property type="match status" value="1"/>
</dbReference>
<evidence type="ECO:0000256" key="3">
    <source>
        <dbReference type="ARBA" id="ARBA00022448"/>
    </source>
</evidence>
<dbReference type="InterPro" id="IPR023395">
    <property type="entry name" value="MCP_dom_sf"/>
</dbReference>
<keyword evidence="4 10" id="KW-0812">Transmembrane</keyword>
<dbReference type="GO" id="GO:0005743">
    <property type="term" value="C:mitochondrial inner membrane"/>
    <property type="evidence" value="ECO:0007669"/>
    <property type="project" value="UniProtKB-SubCell"/>
</dbReference>
<dbReference type="Proteomes" id="UP001305414">
    <property type="component" value="Unassembled WGS sequence"/>
</dbReference>
<dbReference type="PROSITE" id="PS50920">
    <property type="entry name" value="SOLCAR"/>
    <property type="match status" value="3"/>
</dbReference>
<dbReference type="EMBL" id="JAWHQM010000056">
    <property type="protein sequence ID" value="KAK5635656.1"/>
    <property type="molecule type" value="Genomic_DNA"/>
</dbReference>
<feature type="repeat" description="Solcar" evidence="10">
    <location>
        <begin position="347"/>
        <end position="432"/>
    </location>
</feature>
<dbReference type="Gene3D" id="1.50.40.10">
    <property type="entry name" value="Mitochondrial carrier domain"/>
    <property type="match status" value="2"/>
</dbReference>
<evidence type="ECO:0000256" key="4">
    <source>
        <dbReference type="ARBA" id="ARBA00022692"/>
    </source>
</evidence>
<comment type="similarity">
    <text evidence="2 11">Belongs to the mitochondrial carrier (TC 2.A.29) family.</text>
</comment>
<keyword evidence="6" id="KW-0999">Mitochondrion inner membrane</keyword>
<keyword evidence="13" id="KW-1185">Reference proteome</keyword>
<keyword evidence="9 10" id="KW-0472">Membrane</keyword>
<dbReference type="AlphaFoldDB" id="A0AAN7UZ55"/>
<organism evidence="12 13">
    <name type="scientific">Xylaria bambusicola</name>
    <dbReference type="NCBI Taxonomy" id="326684"/>
    <lineage>
        <taxon>Eukaryota</taxon>
        <taxon>Fungi</taxon>
        <taxon>Dikarya</taxon>
        <taxon>Ascomycota</taxon>
        <taxon>Pezizomycotina</taxon>
        <taxon>Sordariomycetes</taxon>
        <taxon>Xylariomycetidae</taxon>
        <taxon>Xylariales</taxon>
        <taxon>Xylariaceae</taxon>
        <taxon>Xylaria</taxon>
    </lineage>
</organism>
<comment type="caution">
    <text evidence="12">The sequence shown here is derived from an EMBL/GenBank/DDBJ whole genome shotgun (WGS) entry which is preliminary data.</text>
</comment>